<keyword evidence="3" id="KW-0812">Transmembrane</keyword>
<feature type="transmembrane region" description="Helical" evidence="3">
    <location>
        <begin position="113"/>
        <end position="132"/>
    </location>
</feature>
<comment type="similarity">
    <text evidence="1">Belongs to the sodium:galactoside symporter (TC 2.A.2) family.</text>
</comment>
<sequence length="493" mass="53358">MPFVTGPLPQRLKLVHGFGAVAFGVKDSGFSFFLLPFYNLVLGVDASTVGAALAAALVIDALVDPLIGHLSDRTYTKWGRRLPWLYLAPWPLALVWTMLWSPPFTGTPGFWDIVALAVGVRLLLSACEVPSVSLVPEITDDYDDRTTLFRYRFLSGWLGGLLMMVLTFTVFLPTPQSQLQPEGYASYGLFGAALIALSVIGSAAAQHRIVAQLPERRPPPFSITGAFAEIFDAFREKAFVIFALGGLAAYVLQGMTFSITQYVNLYVWQFSELAFQLYPAVLFLSVVLMFVIVGPLHRRWGKPKSAALGALVGLAFYCSPYVFYLAGAWPTVGTTASTALLYGFLVCANTASVVAIISATSMVAEIVEAFEERTGQRAEGTFYAGNWLVQKCATGGGILLTSLIVQSIDLAPGTPQAEVAPETVRQLVWLFMLAATVLASIAAFWLARFPISREQHEARVAARRGRPAPPAPATADPLDQAVRADPDAHTITP</sequence>
<dbReference type="PATRIC" id="fig|1306953.7.peg.1035"/>
<dbReference type="InterPro" id="IPR036259">
    <property type="entry name" value="MFS_trans_sf"/>
</dbReference>
<dbReference type="Gene3D" id="1.20.1250.20">
    <property type="entry name" value="MFS general substrate transporter like domains"/>
    <property type="match status" value="2"/>
</dbReference>
<accession>A0A0L1KGD3</accession>
<dbReference type="InterPro" id="IPR039672">
    <property type="entry name" value="MFS_2"/>
</dbReference>
<evidence type="ECO:0000256" key="3">
    <source>
        <dbReference type="SAM" id="Phobius"/>
    </source>
</evidence>
<dbReference type="AlphaFoldDB" id="A0A0L1KGD3"/>
<keyword evidence="3" id="KW-0472">Membrane</keyword>
<keyword evidence="3" id="KW-1133">Transmembrane helix</keyword>
<gene>
    <name evidence="4" type="ORF">J121_1008</name>
</gene>
<reference evidence="4" key="1">
    <citation type="submission" date="2015-02" db="EMBL/GenBank/DDBJ databases">
        <authorList>
            <person name="Chooi Y.-H."/>
        </authorList>
    </citation>
    <scope>NUCLEOTIDE SEQUENCE [LARGE SCALE GENOMIC DNA]</scope>
    <source>
        <strain evidence="4">LAMA 915</strain>
    </source>
</reference>
<dbReference type="Proteomes" id="UP000037446">
    <property type="component" value="Unassembled WGS sequence"/>
</dbReference>
<feature type="transmembrane region" description="Helical" evidence="3">
    <location>
        <begin position="428"/>
        <end position="447"/>
    </location>
</feature>
<feature type="transmembrane region" description="Helical" evidence="3">
    <location>
        <begin position="37"/>
        <end position="63"/>
    </location>
</feature>
<dbReference type="Pfam" id="PF13347">
    <property type="entry name" value="MFS_2"/>
    <property type="match status" value="1"/>
</dbReference>
<dbReference type="PANTHER" id="PTHR11328:SF28">
    <property type="entry name" value="MAJOR FACILITATOR SUPERFAMILY DOMAIN-CONTAINING PROTEIN 12"/>
    <property type="match status" value="1"/>
</dbReference>
<feature type="region of interest" description="Disordered" evidence="2">
    <location>
        <begin position="460"/>
        <end position="493"/>
    </location>
</feature>
<feature type="transmembrane region" description="Helical" evidence="3">
    <location>
        <begin position="306"/>
        <end position="327"/>
    </location>
</feature>
<dbReference type="PANTHER" id="PTHR11328">
    <property type="entry name" value="MAJOR FACILITATOR SUPERFAMILY DOMAIN-CONTAINING PROTEIN"/>
    <property type="match status" value="1"/>
</dbReference>
<dbReference type="GO" id="GO:0015293">
    <property type="term" value="F:symporter activity"/>
    <property type="evidence" value="ECO:0007669"/>
    <property type="project" value="InterPro"/>
</dbReference>
<comment type="caution">
    <text evidence="4">The sequence shown here is derived from an EMBL/GenBank/DDBJ whole genome shotgun (WGS) entry which is preliminary data.</text>
</comment>
<feature type="transmembrane region" description="Helical" evidence="3">
    <location>
        <begin position="275"/>
        <end position="294"/>
    </location>
</feature>
<evidence type="ECO:0000313" key="4">
    <source>
        <dbReference type="EMBL" id="KNH03043.1"/>
    </source>
</evidence>
<feature type="transmembrane region" description="Helical" evidence="3">
    <location>
        <begin position="388"/>
        <end position="408"/>
    </location>
</feature>
<evidence type="ECO:0000256" key="1">
    <source>
        <dbReference type="ARBA" id="ARBA00009617"/>
    </source>
</evidence>
<dbReference type="RefSeq" id="WP_050599628.1">
    <property type="nucleotide sequence ID" value="NZ_JYNE01000018.1"/>
</dbReference>
<feature type="compositionally biased region" description="Basic and acidic residues" evidence="2">
    <location>
        <begin position="482"/>
        <end position="493"/>
    </location>
</feature>
<keyword evidence="4" id="KW-0762">Sugar transport</keyword>
<keyword evidence="4" id="KW-0813">Transport</keyword>
<organism evidence="4 5">
    <name type="scientific">Qipengyuania citrea LAMA 915</name>
    <dbReference type="NCBI Taxonomy" id="1306953"/>
    <lineage>
        <taxon>Bacteria</taxon>
        <taxon>Pseudomonadati</taxon>
        <taxon>Pseudomonadota</taxon>
        <taxon>Alphaproteobacteria</taxon>
        <taxon>Sphingomonadales</taxon>
        <taxon>Erythrobacteraceae</taxon>
        <taxon>Qipengyuania</taxon>
    </lineage>
</organism>
<dbReference type="GO" id="GO:0005886">
    <property type="term" value="C:plasma membrane"/>
    <property type="evidence" value="ECO:0007669"/>
    <property type="project" value="TreeGrafter"/>
</dbReference>
<dbReference type="EMBL" id="JYNE01000018">
    <property type="protein sequence ID" value="KNH03043.1"/>
    <property type="molecule type" value="Genomic_DNA"/>
</dbReference>
<dbReference type="STRING" id="1306953.J121_1008"/>
<proteinExistence type="inferred from homology"/>
<evidence type="ECO:0000256" key="2">
    <source>
        <dbReference type="SAM" id="MobiDB-lite"/>
    </source>
</evidence>
<evidence type="ECO:0000313" key="5">
    <source>
        <dbReference type="Proteomes" id="UP000037446"/>
    </source>
</evidence>
<name>A0A0L1KGD3_9SPHN</name>
<protein>
    <submittedName>
        <fullName evidence="4">Sugar transporter</fullName>
    </submittedName>
</protein>
<feature type="transmembrane region" description="Helical" evidence="3">
    <location>
        <begin position="153"/>
        <end position="172"/>
    </location>
</feature>
<feature type="transmembrane region" description="Helical" evidence="3">
    <location>
        <begin position="239"/>
        <end position="263"/>
    </location>
</feature>
<dbReference type="SUPFAM" id="SSF103473">
    <property type="entry name" value="MFS general substrate transporter"/>
    <property type="match status" value="1"/>
</dbReference>
<dbReference type="GO" id="GO:0008643">
    <property type="term" value="P:carbohydrate transport"/>
    <property type="evidence" value="ECO:0007669"/>
    <property type="project" value="InterPro"/>
</dbReference>
<feature type="transmembrane region" description="Helical" evidence="3">
    <location>
        <begin position="339"/>
        <end position="367"/>
    </location>
</feature>
<feature type="transmembrane region" description="Helical" evidence="3">
    <location>
        <begin position="184"/>
        <end position="205"/>
    </location>
</feature>
<feature type="transmembrane region" description="Helical" evidence="3">
    <location>
        <begin position="84"/>
        <end position="101"/>
    </location>
</feature>